<protein>
    <submittedName>
        <fullName evidence="1">Uncharacterized protein</fullName>
    </submittedName>
</protein>
<dbReference type="EMBL" id="KT124227">
    <property type="protein sequence ID" value="AKY03438.1"/>
    <property type="molecule type" value="Genomic_DNA"/>
</dbReference>
<evidence type="ECO:0000313" key="1">
    <source>
        <dbReference type="EMBL" id="AKY03438.1"/>
    </source>
</evidence>
<reference evidence="1 2" key="1">
    <citation type="submission" date="2015-06" db="EMBL/GenBank/DDBJ databases">
        <authorList>
            <person name="Bond A.M."/>
            <person name="Lara A."/>
            <person name="Barnett S.E."/>
            <person name="Bhuiyan S."/>
            <person name="Layton S.R."/>
            <person name="Donegan-Quick R."/>
            <person name="Benjamin R.C."/>
            <person name="Hughes L.E."/>
            <person name="Bradley K.W."/>
            <person name="Asai D.J."/>
            <person name="Bowman C.A."/>
            <person name="Russell D.A."/>
            <person name="Pope W.H."/>
            <person name="Jacobs-Sera D."/>
            <person name="Hendrix R.W."/>
            <person name="Hatfull G.F."/>
        </authorList>
    </citation>
    <scope>NUCLEOTIDE SEQUENCE [LARGE SCALE GENOMIC DNA]</scope>
</reference>
<keyword evidence="2" id="KW-1185">Reference proteome</keyword>
<evidence type="ECO:0000313" key="2">
    <source>
        <dbReference type="Proteomes" id="UP000230189"/>
    </source>
</evidence>
<proteinExistence type="predicted"/>
<accession>A0A0K1Y944</accession>
<gene>
    <name evidence="1" type="ORF">SEA_AARONOCOLUS_56</name>
</gene>
<sequence>MTTLNEVAEIQELPVGSKIVDADGDSGEKLTNGEWWVPGFGMEDSWFFTLPVEVEHEPHPKVESLTDLEALSDGTLIVGLDPQKTLRFKQAGQWVDPHKPLGTTWGLNTYVLARRYGVRVVATPA</sequence>
<name>A0A0K1Y944_9CAUD</name>
<organism evidence="1 2">
    <name type="scientific">Streptomyces phage Aaronocolus</name>
    <dbReference type="NCBI Taxonomy" id="1690426"/>
    <lineage>
        <taxon>Viruses</taxon>
        <taxon>Duplodnaviria</taxon>
        <taxon>Heunggongvirae</taxon>
        <taxon>Uroviricota</taxon>
        <taxon>Caudoviricetes</taxon>
        <taxon>Arquatrovirinae</taxon>
        <taxon>Likavirus</taxon>
        <taxon>Likavirus aaronocolus</taxon>
    </lineage>
</organism>
<dbReference type="Proteomes" id="UP000230189">
    <property type="component" value="Segment"/>
</dbReference>